<dbReference type="GeneID" id="5493960"/>
<proteinExistence type="predicted"/>
<evidence type="ECO:0000313" key="2">
    <source>
        <dbReference type="Proteomes" id="UP000001312"/>
    </source>
</evidence>
<accession>A7E869</accession>
<dbReference type="AlphaFoldDB" id="A7E869"/>
<organism evidence="1 2">
    <name type="scientific">Sclerotinia sclerotiorum (strain ATCC 18683 / 1980 / Ss-1)</name>
    <name type="common">White mold</name>
    <name type="synonym">Whetzelinia sclerotiorum</name>
    <dbReference type="NCBI Taxonomy" id="665079"/>
    <lineage>
        <taxon>Eukaryota</taxon>
        <taxon>Fungi</taxon>
        <taxon>Dikarya</taxon>
        <taxon>Ascomycota</taxon>
        <taxon>Pezizomycotina</taxon>
        <taxon>Leotiomycetes</taxon>
        <taxon>Helotiales</taxon>
        <taxon>Sclerotiniaceae</taxon>
        <taxon>Sclerotinia</taxon>
    </lineage>
</organism>
<gene>
    <name evidence="1" type="ORF">SS1G_01497</name>
</gene>
<dbReference type="EMBL" id="CH476622">
    <property type="protein sequence ID" value="EDN96571.1"/>
    <property type="molecule type" value="Genomic_DNA"/>
</dbReference>
<dbReference type="InParanoid" id="A7E869"/>
<reference evidence="2" key="1">
    <citation type="journal article" date="2011" name="PLoS Genet.">
        <title>Genomic analysis of the necrotrophic fungal pathogens Sclerotinia sclerotiorum and Botrytis cinerea.</title>
        <authorList>
            <person name="Amselem J."/>
            <person name="Cuomo C.A."/>
            <person name="van Kan J.A."/>
            <person name="Viaud M."/>
            <person name="Benito E.P."/>
            <person name="Couloux A."/>
            <person name="Coutinho P.M."/>
            <person name="de Vries R.P."/>
            <person name="Dyer P.S."/>
            <person name="Fillinger S."/>
            <person name="Fournier E."/>
            <person name="Gout L."/>
            <person name="Hahn M."/>
            <person name="Kohn L."/>
            <person name="Lapalu N."/>
            <person name="Plummer K.M."/>
            <person name="Pradier J.M."/>
            <person name="Quevillon E."/>
            <person name="Sharon A."/>
            <person name="Simon A."/>
            <person name="ten Have A."/>
            <person name="Tudzynski B."/>
            <person name="Tudzynski P."/>
            <person name="Wincker P."/>
            <person name="Andrew M."/>
            <person name="Anthouard V."/>
            <person name="Beever R.E."/>
            <person name="Beffa R."/>
            <person name="Benoit I."/>
            <person name="Bouzid O."/>
            <person name="Brault B."/>
            <person name="Chen Z."/>
            <person name="Choquer M."/>
            <person name="Collemare J."/>
            <person name="Cotton P."/>
            <person name="Danchin E.G."/>
            <person name="Da Silva C."/>
            <person name="Gautier A."/>
            <person name="Giraud C."/>
            <person name="Giraud T."/>
            <person name="Gonzalez C."/>
            <person name="Grossetete S."/>
            <person name="Guldener U."/>
            <person name="Henrissat B."/>
            <person name="Howlett B.J."/>
            <person name="Kodira C."/>
            <person name="Kretschmer M."/>
            <person name="Lappartient A."/>
            <person name="Leroch M."/>
            <person name="Levis C."/>
            <person name="Mauceli E."/>
            <person name="Neuveglise C."/>
            <person name="Oeser B."/>
            <person name="Pearson M."/>
            <person name="Poulain J."/>
            <person name="Poussereau N."/>
            <person name="Quesneville H."/>
            <person name="Rascle C."/>
            <person name="Schumacher J."/>
            <person name="Segurens B."/>
            <person name="Sexton A."/>
            <person name="Silva E."/>
            <person name="Sirven C."/>
            <person name="Soanes D.M."/>
            <person name="Talbot N.J."/>
            <person name="Templeton M."/>
            <person name="Yandava C."/>
            <person name="Yarden O."/>
            <person name="Zeng Q."/>
            <person name="Rollins J.A."/>
            <person name="Lebrun M.H."/>
            <person name="Dickman M."/>
        </authorList>
    </citation>
    <scope>NUCLEOTIDE SEQUENCE [LARGE SCALE GENOMIC DNA]</scope>
    <source>
        <strain evidence="2">ATCC 18683 / 1980 / Ss-1</strain>
    </source>
</reference>
<dbReference type="Proteomes" id="UP000001312">
    <property type="component" value="Unassembled WGS sequence"/>
</dbReference>
<dbReference type="KEGG" id="ssl:SS1G_01497"/>
<name>A7E869_SCLS1</name>
<evidence type="ECO:0000313" key="1">
    <source>
        <dbReference type="EMBL" id="EDN96571.1"/>
    </source>
</evidence>
<dbReference type="HOGENOM" id="CLU_3191590_0_0_1"/>
<sequence>MEDWFSGCVIGDIGRVLSPAKRKFEHVKRREEIILKMSMKSWHSEN</sequence>
<dbReference type="RefSeq" id="XP_001597303.1">
    <property type="nucleotide sequence ID" value="XM_001597253.1"/>
</dbReference>
<protein>
    <submittedName>
        <fullName evidence="1">Uncharacterized protein</fullName>
    </submittedName>
</protein>
<keyword evidence="2" id="KW-1185">Reference proteome</keyword>